<dbReference type="AlphaFoldDB" id="A0A0P0UYF7"/>
<dbReference type="Proteomes" id="UP000059680">
    <property type="component" value="Chromosome 1"/>
</dbReference>
<accession>A0A0P0UYF7</accession>
<sequence length="132" mass="14201">MPSDANKRATAAAFRLHKPAVSPHRRRRRLRRAVVEDEVQVGGADRERLPDLGGGVGCHDMAALGAGVPEVVELVDVGDEQGAVAVEDVEHLEPVLPPVVAEVWGVVAAVNLEAQPAAFRVRLLLRDEPERV</sequence>
<feature type="region of interest" description="Disordered" evidence="1">
    <location>
        <begin position="1"/>
        <end position="29"/>
    </location>
</feature>
<protein>
    <submittedName>
        <fullName evidence="2">Os01g0137125 protein</fullName>
    </submittedName>
</protein>
<name>A0A0P0UYF7_ORYSJ</name>
<feature type="compositionally biased region" description="Basic residues" evidence="1">
    <location>
        <begin position="15"/>
        <end position="29"/>
    </location>
</feature>
<reference evidence="2 3" key="2">
    <citation type="journal article" date="2013" name="Plant Cell Physiol.">
        <title>Rice Annotation Project Database (RAP-DB): an integrative and interactive database for rice genomics.</title>
        <authorList>
            <person name="Sakai H."/>
            <person name="Lee S.S."/>
            <person name="Tanaka T."/>
            <person name="Numa H."/>
            <person name="Kim J."/>
            <person name="Kawahara Y."/>
            <person name="Wakimoto H."/>
            <person name="Yang C.C."/>
            <person name="Iwamoto M."/>
            <person name="Abe T."/>
            <person name="Yamada Y."/>
            <person name="Muto A."/>
            <person name="Inokuchi H."/>
            <person name="Ikemura T."/>
            <person name="Matsumoto T."/>
            <person name="Sasaki T."/>
            <person name="Itoh T."/>
        </authorList>
    </citation>
    <scope>NUCLEOTIDE SEQUENCE [LARGE SCALE GENOMIC DNA]</scope>
    <source>
        <strain evidence="3">cv. Nipponbare</strain>
    </source>
</reference>
<dbReference type="EMBL" id="AP014957">
    <property type="protein sequence ID" value="BAS70277.1"/>
    <property type="molecule type" value="Genomic_DNA"/>
</dbReference>
<gene>
    <name evidence="2" type="ordered locus">Os01g0137125</name>
    <name evidence="2" type="ORF">OSNPB_010137125</name>
</gene>
<organism evidence="2 3">
    <name type="scientific">Oryza sativa subsp. japonica</name>
    <name type="common">Rice</name>
    <dbReference type="NCBI Taxonomy" id="39947"/>
    <lineage>
        <taxon>Eukaryota</taxon>
        <taxon>Viridiplantae</taxon>
        <taxon>Streptophyta</taxon>
        <taxon>Embryophyta</taxon>
        <taxon>Tracheophyta</taxon>
        <taxon>Spermatophyta</taxon>
        <taxon>Magnoliopsida</taxon>
        <taxon>Liliopsida</taxon>
        <taxon>Poales</taxon>
        <taxon>Poaceae</taxon>
        <taxon>BOP clade</taxon>
        <taxon>Oryzoideae</taxon>
        <taxon>Oryzeae</taxon>
        <taxon>Oryzinae</taxon>
        <taxon>Oryza</taxon>
        <taxon>Oryza sativa</taxon>
    </lineage>
</organism>
<evidence type="ECO:0000313" key="3">
    <source>
        <dbReference type="Proteomes" id="UP000059680"/>
    </source>
</evidence>
<dbReference type="Gramene" id="Os01t0137125-00">
    <property type="protein sequence ID" value="Os01t0137125-00"/>
    <property type="gene ID" value="Os01g0137125"/>
</dbReference>
<dbReference type="InParanoid" id="A0A0P0UYF7"/>
<reference evidence="3" key="1">
    <citation type="journal article" date="2005" name="Nature">
        <title>The map-based sequence of the rice genome.</title>
        <authorList>
            <consortium name="International rice genome sequencing project (IRGSP)"/>
            <person name="Matsumoto T."/>
            <person name="Wu J."/>
            <person name="Kanamori H."/>
            <person name="Katayose Y."/>
            <person name="Fujisawa M."/>
            <person name="Namiki N."/>
            <person name="Mizuno H."/>
            <person name="Yamamoto K."/>
            <person name="Antonio B.A."/>
            <person name="Baba T."/>
            <person name="Sakata K."/>
            <person name="Nagamura Y."/>
            <person name="Aoki H."/>
            <person name="Arikawa K."/>
            <person name="Arita K."/>
            <person name="Bito T."/>
            <person name="Chiden Y."/>
            <person name="Fujitsuka N."/>
            <person name="Fukunaka R."/>
            <person name="Hamada M."/>
            <person name="Harada C."/>
            <person name="Hayashi A."/>
            <person name="Hijishita S."/>
            <person name="Honda M."/>
            <person name="Hosokawa S."/>
            <person name="Ichikawa Y."/>
            <person name="Idonuma A."/>
            <person name="Iijima M."/>
            <person name="Ikeda M."/>
            <person name="Ikeno M."/>
            <person name="Ito K."/>
            <person name="Ito S."/>
            <person name="Ito T."/>
            <person name="Ito Y."/>
            <person name="Ito Y."/>
            <person name="Iwabuchi A."/>
            <person name="Kamiya K."/>
            <person name="Karasawa W."/>
            <person name="Kurita K."/>
            <person name="Katagiri S."/>
            <person name="Kikuta A."/>
            <person name="Kobayashi H."/>
            <person name="Kobayashi N."/>
            <person name="Machita K."/>
            <person name="Maehara T."/>
            <person name="Masukawa M."/>
            <person name="Mizubayashi T."/>
            <person name="Mukai Y."/>
            <person name="Nagasaki H."/>
            <person name="Nagata Y."/>
            <person name="Naito S."/>
            <person name="Nakashima M."/>
            <person name="Nakama Y."/>
            <person name="Nakamichi Y."/>
            <person name="Nakamura M."/>
            <person name="Meguro A."/>
            <person name="Negishi M."/>
            <person name="Ohta I."/>
            <person name="Ohta T."/>
            <person name="Okamoto M."/>
            <person name="Ono N."/>
            <person name="Saji S."/>
            <person name="Sakaguchi M."/>
            <person name="Sakai K."/>
            <person name="Shibata M."/>
            <person name="Shimokawa T."/>
            <person name="Song J."/>
            <person name="Takazaki Y."/>
            <person name="Terasawa K."/>
            <person name="Tsugane M."/>
            <person name="Tsuji K."/>
            <person name="Ueda S."/>
            <person name="Waki K."/>
            <person name="Yamagata H."/>
            <person name="Yamamoto M."/>
            <person name="Yamamoto S."/>
            <person name="Yamane H."/>
            <person name="Yoshiki S."/>
            <person name="Yoshihara R."/>
            <person name="Yukawa K."/>
            <person name="Zhong H."/>
            <person name="Yano M."/>
            <person name="Yuan Q."/>
            <person name="Ouyang S."/>
            <person name="Liu J."/>
            <person name="Jones K.M."/>
            <person name="Gansberger K."/>
            <person name="Moffat K."/>
            <person name="Hill J."/>
            <person name="Bera J."/>
            <person name="Fadrosh D."/>
            <person name="Jin S."/>
            <person name="Johri S."/>
            <person name="Kim M."/>
            <person name="Overton L."/>
            <person name="Reardon M."/>
            <person name="Tsitrin T."/>
            <person name="Vuong H."/>
            <person name="Weaver B."/>
            <person name="Ciecko A."/>
            <person name="Tallon L."/>
            <person name="Jackson J."/>
            <person name="Pai G."/>
            <person name="Aken S.V."/>
            <person name="Utterback T."/>
            <person name="Reidmuller S."/>
            <person name="Feldblyum T."/>
            <person name="Hsiao J."/>
            <person name="Zismann V."/>
            <person name="Iobst S."/>
            <person name="de Vazeille A.R."/>
            <person name="Buell C.R."/>
            <person name="Ying K."/>
            <person name="Li Y."/>
            <person name="Lu T."/>
            <person name="Huang Y."/>
            <person name="Zhao Q."/>
            <person name="Feng Q."/>
            <person name="Zhang L."/>
            <person name="Zhu J."/>
            <person name="Weng Q."/>
            <person name="Mu J."/>
            <person name="Lu Y."/>
            <person name="Fan D."/>
            <person name="Liu Y."/>
            <person name="Guan J."/>
            <person name="Zhang Y."/>
            <person name="Yu S."/>
            <person name="Liu X."/>
            <person name="Zhang Y."/>
            <person name="Hong G."/>
            <person name="Han B."/>
            <person name="Choisne N."/>
            <person name="Demange N."/>
            <person name="Orjeda G."/>
            <person name="Samain S."/>
            <person name="Cattolico L."/>
            <person name="Pelletier E."/>
            <person name="Couloux A."/>
            <person name="Segurens B."/>
            <person name="Wincker P."/>
            <person name="D'Hont A."/>
            <person name="Scarpelli C."/>
            <person name="Weissenbach J."/>
            <person name="Salanoubat M."/>
            <person name="Quetier F."/>
            <person name="Yu Y."/>
            <person name="Kim H.R."/>
            <person name="Rambo T."/>
            <person name="Currie J."/>
            <person name="Collura K."/>
            <person name="Luo M."/>
            <person name="Yang T."/>
            <person name="Ammiraju J.S.S."/>
            <person name="Engler F."/>
            <person name="Soderlund C."/>
            <person name="Wing R.A."/>
            <person name="Palmer L.E."/>
            <person name="de la Bastide M."/>
            <person name="Spiegel L."/>
            <person name="Nascimento L."/>
            <person name="Zutavern T."/>
            <person name="O'Shaughnessy A."/>
            <person name="Dike S."/>
            <person name="Dedhia N."/>
            <person name="Preston R."/>
            <person name="Balija V."/>
            <person name="McCombie W.R."/>
            <person name="Chow T."/>
            <person name="Chen H."/>
            <person name="Chung M."/>
            <person name="Chen C."/>
            <person name="Shaw J."/>
            <person name="Wu H."/>
            <person name="Hsiao K."/>
            <person name="Chao Y."/>
            <person name="Chu M."/>
            <person name="Cheng C."/>
            <person name="Hour A."/>
            <person name="Lee P."/>
            <person name="Lin S."/>
            <person name="Lin Y."/>
            <person name="Liou J."/>
            <person name="Liu S."/>
            <person name="Hsing Y."/>
            <person name="Raghuvanshi S."/>
            <person name="Mohanty A."/>
            <person name="Bharti A.K."/>
            <person name="Gaur A."/>
            <person name="Gupta V."/>
            <person name="Kumar D."/>
            <person name="Ravi V."/>
            <person name="Vij S."/>
            <person name="Kapur A."/>
            <person name="Khurana P."/>
            <person name="Khurana P."/>
            <person name="Khurana J.P."/>
            <person name="Tyagi A.K."/>
            <person name="Gaikwad K."/>
            <person name="Singh A."/>
            <person name="Dalal V."/>
            <person name="Srivastava S."/>
            <person name="Dixit A."/>
            <person name="Pal A.K."/>
            <person name="Ghazi I.A."/>
            <person name="Yadav M."/>
            <person name="Pandit A."/>
            <person name="Bhargava A."/>
            <person name="Sureshbabu K."/>
            <person name="Batra K."/>
            <person name="Sharma T.R."/>
            <person name="Mohapatra T."/>
            <person name="Singh N.K."/>
            <person name="Messing J."/>
            <person name="Nelson A.B."/>
            <person name="Fuks G."/>
            <person name="Kavchok S."/>
            <person name="Keizer G."/>
            <person name="Linton E."/>
            <person name="Llaca V."/>
            <person name="Song R."/>
            <person name="Tanyolac B."/>
            <person name="Young S."/>
            <person name="Ho-Il K."/>
            <person name="Hahn J.H."/>
            <person name="Sangsakoo G."/>
            <person name="Vanavichit A."/>
            <person name="de Mattos Luiz.A.T."/>
            <person name="Zimmer P.D."/>
            <person name="Malone G."/>
            <person name="Dellagostin O."/>
            <person name="de Oliveira A.C."/>
            <person name="Bevan M."/>
            <person name="Bancroft I."/>
            <person name="Minx P."/>
            <person name="Cordum H."/>
            <person name="Wilson R."/>
            <person name="Cheng Z."/>
            <person name="Jin W."/>
            <person name="Jiang J."/>
            <person name="Leong S.A."/>
            <person name="Iwama H."/>
            <person name="Gojobori T."/>
            <person name="Itoh T."/>
            <person name="Niimura Y."/>
            <person name="Fujii Y."/>
            <person name="Habara T."/>
            <person name="Sakai H."/>
            <person name="Sato Y."/>
            <person name="Wilson G."/>
            <person name="Kumar K."/>
            <person name="McCouch S."/>
            <person name="Juretic N."/>
            <person name="Hoen D."/>
            <person name="Wright S."/>
            <person name="Bruskiewich R."/>
            <person name="Bureau T."/>
            <person name="Miyao A."/>
            <person name="Hirochika H."/>
            <person name="Nishikawa T."/>
            <person name="Kadowaki K."/>
            <person name="Sugiura M."/>
            <person name="Burr B."/>
            <person name="Sasaki T."/>
        </authorList>
    </citation>
    <scope>NUCLEOTIDE SEQUENCE [LARGE SCALE GENOMIC DNA]</scope>
    <source>
        <strain evidence="3">cv. Nipponbare</strain>
    </source>
</reference>
<proteinExistence type="predicted"/>
<reference evidence="2 3" key="3">
    <citation type="journal article" date="2013" name="Rice">
        <title>Improvement of the Oryza sativa Nipponbare reference genome using next generation sequence and optical map data.</title>
        <authorList>
            <person name="Kawahara Y."/>
            <person name="de la Bastide M."/>
            <person name="Hamilton J.P."/>
            <person name="Kanamori H."/>
            <person name="McCombie W.R."/>
            <person name="Ouyang S."/>
            <person name="Schwartz D.C."/>
            <person name="Tanaka T."/>
            <person name="Wu J."/>
            <person name="Zhou S."/>
            <person name="Childs K.L."/>
            <person name="Davidson R.M."/>
            <person name="Lin H."/>
            <person name="Quesada-Ocampo L."/>
            <person name="Vaillancourt B."/>
            <person name="Sakai H."/>
            <person name="Lee S.S."/>
            <person name="Kim J."/>
            <person name="Numa H."/>
            <person name="Itoh T."/>
            <person name="Buell C.R."/>
            <person name="Matsumoto T."/>
        </authorList>
    </citation>
    <scope>NUCLEOTIDE SEQUENCE [LARGE SCALE GENOMIC DNA]</scope>
    <source>
        <strain evidence="3">cv. Nipponbare</strain>
    </source>
</reference>
<evidence type="ECO:0000256" key="1">
    <source>
        <dbReference type="SAM" id="MobiDB-lite"/>
    </source>
</evidence>
<keyword evidence="3" id="KW-1185">Reference proteome</keyword>
<evidence type="ECO:0000313" key="2">
    <source>
        <dbReference type="EMBL" id="BAS70277.1"/>
    </source>
</evidence>
<dbReference type="FunCoup" id="A0A0P0UYF7">
    <property type="interactions" value="331"/>
</dbReference>
<dbReference type="PaxDb" id="39947-A0A0P0UYF7"/>